<evidence type="ECO:0000256" key="4">
    <source>
        <dbReference type="ARBA" id="ARBA00022801"/>
    </source>
</evidence>
<organism evidence="14 15">
    <name type="scientific">Candidatus Glassbacteria bacterium RIFCSPLOWO2_12_FULL_58_11</name>
    <dbReference type="NCBI Taxonomy" id="1817867"/>
    <lineage>
        <taxon>Bacteria</taxon>
        <taxon>Candidatus Glassiibacteriota</taxon>
    </lineage>
</organism>
<feature type="binding site" evidence="10">
    <location>
        <position position="197"/>
    </location>
    <ligand>
        <name>Mn(2+)</name>
        <dbReference type="ChEBI" id="CHEBI:29035"/>
    </ligand>
</feature>
<evidence type="ECO:0000256" key="9">
    <source>
        <dbReference type="PIRSR" id="PIRSR601088-2"/>
    </source>
</evidence>
<feature type="domain" description="Glycosyl hydrolase family 4 C-terminal" evidence="13">
    <location>
        <begin position="193"/>
        <end position="429"/>
    </location>
</feature>
<dbReference type="InterPro" id="IPR022616">
    <property type="entry name" value="Glyco_hydro_4_C"/>
</dbReference>
<evidence type="ECO:0000256" key="10">
    <source>
        <dbReference type="PIRSR" id="PIRSR601088-3"/>
    </source>
</evidence>
<feature type="binding site" evidence="9">
    <location>
        <position position="146"/>
    </location>
    <ligand>
        <name>substrate</name>
    </ligand>
</feature>
<keyword evidence="4 12" id="KW-0378">Hydrolase</keyword>
<dbReference type="GO" id="GO:0016616">
    <property type="term" value="F:oxidoreductase activity, acting on the CH-OH group of donors, NAD or NADP as acceptor"/>
    <property type="evidence" value="ECO:0007669"/>
    <property type="project" value="InterPro"/>
</dbReference>
<evidence type="ECO:0000259" key="13">
    <source>
        <dbReference type="Pfam" id="PF11975"/>
    </source>
</evidence>
<sequence>MREKVVLIGAGSAMFTCGLVGDLVRLGWEADLAMVDIDPQALEVALRLGKKMIEARKAPITISASTDRRDCLRGATVVICTVGVGGRRAWEQDVFIPRKYGIFQPVGDTVMPGGTSRAMRMIPAMVAIARDVLELAPKALFFNYSNPMTPVCRAIRKATGAKVTGLCHGVNEVAKYLAESLKVPLKDFEYTAVGLNHLTWFTGTGTAGSDLSGRLKEIAREKLSRKRVEGNLAELFLASGHWEPGPDEPEQLNPFSWSMLLAFGAFPAAMDRHATEFFPALFSREGAYFGKTLGTESYSFERTIAAGDREFARMSEEAYAEAPLSSQYFERSVGEHEQVMDIIASIRGNRGKVYSANLPNQGQAPNLPADAVLESPAAASLEGLRPLQQPPLSTAQAGVIAGRLAWCETVVEAALEGSRDKFVQALVLDGAVRSLEQAGQLADELLEAQKAHLPWYKS</sequence>
<evidence type="ECO:0000256" key="1">
    <source>
        <dbReference type="ARBA" id="ARBA00001936"/>
    </source>
</evidence>
<reference evidence="14 15" key="1">
    <citation type="journal article" date="2016" name="Nat. Commun.">
        <title>Thousands of microbial genomes shed light on interconnected biogeochemical processes in an aquifer system.</title>
        <authorList>
            <person name="Anantharaman K."/>
            <person name="Brown C.T."/>
            <person name="Hug L.A."/>
            <person name="Sharon I."/>
            <person name="Castelle C.J."/>
            <person name="Probst A.J."/>
            <person name="Thomas B.C."/>
            <person name="Singh A."/>
            <person name="Wilkins M.J."/>
            <person name="Karaoz U."/>
            <person name="Brodie E.L."/>
            <person name="Williams K.H."/>
            <person name="Hubbard S.S."/>
            <person name="Banfield J.F."/>
        </authorList>
    </citation>
    <scope>NUCLEOTIDE SEQUENCE [LARGE SCALE GENOMIC DNA]</scope>
</reference>
<dbReference type="Pfam" id="PF02056">
    <property type="entry name" value="Glyco_hydro_4"/>
    <property type="match status" value="1"/>
</dbReference>
<keyword evidence="5 12" id="KW-0520">NAD</keyword>
<dbReference type="PRINTS" id="PR00732">
    <property type="entry name" value="GLHYDRLASE4"/>
</dbReference>
<dbReference type="SUPFAM" id="SSF56327">
    <property type="entry name" value="LDH C-terminal domain-like"/>
    <property type="match status" value="1"/>
</dbReference>
<proteinExistence type="inferred from homology"/>
<keyword evidence="7" id="KW-0119">Carbohydrate metabolism</keyword>
<evidence type="ECO:0000256" key="3">
    <source>
        <dbReference type="ARBA" id="ARBA00022723"/>
    </source>
</evidence>
<dbReference type="AlphaFoldDB" id="A0A1F5YZD5"/>
<dbReference type="SUPFAM" id="SSF51735">
    <property type="entry name" value="NAD(P)-binding Rossmann-fold domains"/>
    <property type="match status" value="1"/>
</dbReference>
<evidence type="ECO:0000313" key="14">
    <source>
        <dbReference type="EMBL" id="OGG05262.1"/>
    </source>
</evidence>
<dbReference type="InterPro" id="IPR015955">
    <property type="entry name" value="Lactate_DH/Glyco_Ohase_4_C"/>
</dbReference>
<keyword evidence="3 10" id="KW-0479">Metal-binding</keyword>
<evidence type="ECO:0000256" key="12">
    <source>
        <dbReference type="RuleBase" id="RU361152"/>
    </source>
</evidence>
<comment type="caution">
    <text evidence="14">The sequence shown here is derived from an EMBL/GenBank/DDBJ whole genome shotgun (WGS) entry which is preliminary data.</text>
</comment>
<keyword evidence="10" id="KW-0408">Iron</keyword>
<accession>A0A1F5YZD5</accession>
<evidence type="ECO:0000256" key="11">
    <source>
        <dbReference type="PIRSR" id="PIRSR601088-4"/>
    </source>
</evidence>
<feature type="site" description="Increases basicity of active site Tyr" evidence="11">
    <location>
        <position position="108"/>
    </location>
</feature>
<name>A0A1F5YZD5_9BACT</name>
<comment type="cofactor">
    <cofactor evidence="1">
        <name>Mn(2+)</name>
        <dbReference type="ChEBI" id="CHEBI:29035"/>
    </cofactor>
</comment>
<dbReference type="Proteomes" id="UP000179129">
    <property type="component" value="Unassembled WGS sequence"/>
</dbReference>
<evidence type="ECO:0000256" key="5">
    <source>
        <dbReference type="ARBA" id="ARBA00023027"/>
    </source>
</evidence>
<dbReference type="EMBL" id="MFIX01000071">
    <property type="protein sequence ID" value="OGG05262.1"/>
    <property type="molecule type" value="Genomic_DNA"/>
</dbReference>
<evidence type="ECO:0000313" key="15">
    <source>
        <dbReference type="Proteomes" id="UP000179129"/>
    </source>
</evidence>
<dbReference type="STRING" id="1817867.A3F83_14170"/>
<dbReference type="GO" id="GO:0005975">
    <property type="term" value="P:carbohydrate metabolic process"/>
    <property type="evidence" value="ECO:0007669"/>
    <property type="project" value="InterPro"/>
</dbReference>
<dbReference type="GO" id="GO:0046872">
    <property type="term" value="F:metal ion binding"/>
    <property type="evidence" value="ECO:0007669"/>
    <property type="project" value="UniProtKB-KW"/>
</dbReference>
<keyword evidence="8 12" id="KW-0326">Glycosidase</keyword>
<dbReference type="InterPro" id="IPR053715">
    <property type="entry name" value="GH4_Enzyme_sf"/>
</dbReference>
<comment type="similarity">
    <text evidence="2 12">Belongs to the glycosyl hydrolase 4 family.</text>
</comment>
<keyword evidence="10" id="KW-0533">Nickel</keyword>
<comment type="cofactor">
    <cofactor evidence="12">
        <name>NAD(+)</name>
        <dbReference type="ChEBI" id="CHEBI:57540"/>
    </cofactor>
    <text evidence="12">Binds 1 NAD(+) per subunit.</text>
</comment>
<keyword evidence="10" id="KW-0170">Cobalt</keyword>
<evidence type="ECO:0000256" key="2">
    <source>
        <dbReference type="ARBA" id="ARBA00010141"/>
    </source>
</evidence>
<gene>
    <name evidence="14" type="ORF">A3F83_14170</name>
</gene>
<feature type="binding site" evidence="10">
    <location>
        <position position="167"/>
    </location>
    <ligand>
        <name>Mn(2+)</name>
        <dbReference type="ChEBI" id="CHEBI:29035"/>
    </ligand>
</feature>
<dbReference type="Gene3D" id="3.90.1820.10">
    <property type="entry name" value="AglA-like glucosidase"/>
    <property type="match status" value="1"/>
</dbReference>
<dbReference type="GO" id="GO:0004553">
    <property type="term" value="F:hydrolase activity, hydrolyzing O-glycosyl compounds"/>
    <property type="evidence" value="ECO:0007669"/>
    <property type="project" value="InterPro"/>
</dbReference>
<evidence type="ECO:0000256" key="8">
    <source>
        <dbReference type="ARBA" id="ARBA00023295"/>
    </source>
</evidence>
<evidence type="ECO:0000256" key="6">
    <source>
        <dbReference type="ARBA" id="ARBA00023211"/>
    </source>
</evidence>
<dbReference type="InterPro" id="IPR036291">
    <property type="entry name" value="NAD(P)-bd_dom_sf"/>
</dbReference>
<protein>
    <recommendedName>
        <fullName evidence="13">Glycosyl hydrolase family 4 C-terminal domain-containing protein</fullName>
    </recommendedName>
</protein>
<keyword evidence="6 10" id="KW-0464">Manganese</keyword>
<evidence type="ECO:0000256" key="7">
    <source>
        <dbReference type="ARBA" id="ARBA00023277"/>
    </source>
</evidence>
<dbReference type="InterPro" id="IPR001088">
    <property type="entry name" value="Glyco_hydro_4"/>
</dbReference>
<dbReference type="PANTHER" id="PTHR32092">
    <property type="entry name" value="6-PHOSPHO-BETA-GLUCOSIDASE-RELATED"/>
    <property type="match status" value="1"/>
</dbReference>
<dbReference type="Pfam" id="PF11975">
    <property type="entry name" value="Glyco_hydro_4C"/>
    <property type="match status" value="1"/>
</dbReference>